<proteinExistence type="predicted"/>
<dbReference type="Proteomes" id="UP000009080">
    <property type="component" value="Chromosome"/>
</dbReference>
<dbReference type="EMBL" id="CP001614">
    <property type="protein sequence ID" value="ACR13181.2"/>
    <property type="molecule type" value="Genomic_DNA"/>
</dbReference>
<accession>C5BUJ5</accession>
<dbReference type="HOGENOM" id="CLU_993685_0_0_6"/>
<dbReference type="SUPFAM" id="SSF47413">
    <property type="entry name" value="lambda repressor-like DNA-binding domains"/>
    <property type="match status" value="1"/>
</dbReference>
<protein>
    <submittedName>
        <fullName evidence="1">Uncharacterized protein</fullName>
    </submittedName>
</protein>
<dbReference type="KEGG" id="ttu:TERTU_4150"/>
<dbReference type="AlphaFoldDB" id="C5BUJ5"/>
<keyword evidence="2" id="KW-1185">Reference proteome</keyword>
<reference evidence="1 2" key="1">
    <citation type="journal article" date="2009" name="PLoS ONE">
        <title>The complete genome of Teredinibacter turnerae T7901: an intracellular endosymbiont of marine wood-boring bivalves (shipworms).</title>
        <authorList>
            <person name="Yang J.C."/>
            <person name="Madupu R."/>
            <person name="Durkin A.S."/>
            <person name="Ekborg N.A."/>
            <person name="Pedamallu C.S."/>
            <person name="Hostetler J.B."/>
            <person name="Radune D."/>
            <person name="Toms B.S."/>
            <person name="Henrissat B."/>
            <person name="Coutinho P.M."/>
            <person name="Schwarz S."/>
            <person name="Field L."/>
            <person name="Trindade-Silva A.E."/>
            <person name="Soares C.A.G."/>
            <person name="Elshahawi S."/>
            <person name="Hanora A."/>
            <person name="Schmidt E.W."/>
            <person name="Haygood M.G."/>
            <person name="Posfai J."/>
            <person name="Benner J."/>
            <person name="Madinger C."/>
            <person name="Nove J."/>
            <person name="Anton B."/>
            <person name="Chaudhary K."/>
            <person name="Foster J."/>
            <person name="Holman A."/>
            <person name="Kumar S."/>
            <person name="Lessard P.A."/>
            <person name="Luyten Y.A."/>
            <person name="Slatko B."/>
            <person name="Wood N."/>
            <person name="Wu B."/>
            <person name="Teplitski M."/>
            <person name="Mougous J.D."/>
            <person name="Ward N."/>
            <person name="Eisen J.A."/>
            <person name="Badger J.H."/>
            <person name="Distel D.L."/>
        </authorList>
    </citation>
    <scope>NUCLEOTIDE SEQUENCE [LARGE SCALE GENOMIC DNA]</scope>
    <source>
        <strain evidence="2">ATCC 39867 / T7901</strain>
    </source>
</reference>
<organism evidence="1 2">
    <name type="scientific">Teredinibacter turnerae (strain ATCC 39867 / T7901)</name>
    <dbReference type="NCBI Taxonomy" id="377629"/>
    <lineage>
        <taxon>Bacteria</taxon>
        <taxon>Pseudomonadati</taxon>
        <taxon>Pseudomonadota</taxon>
        <taxon>Gammaproteobacteria</taxon>
        <taxon>Cellvibrionales</taxon>
        <taxon>Cellvibrionaceae</taxon>
        <taxon>Teredinibacter</taxon>
    </lineage>
</organism>
<dbReference type="eggNOG" id="ENOG50315WV">
    <property type="taxonomic scope" value="Bacteria"/>
</dbReference>
<sequence>MCGAEKNIFGWFPRLHVCDKCGRVLFHDKPSSQDENFTSHELWLSHAVYALIHKVTKNRIIITSDVVSNALTRILETQKITVLEFSKLVQCDTRMLRRLINKEKRPYLPSILDICYRLDIPPDKLFFDRDILTCSENWKTHPREKYIDMSKLTKRKRTDLLKALQSALTTSATIPIRVSHIASRFNIRTSTIRYNFPEEYSILTARRSAWEKTVWRNQHQARLEKLVEGIFSLARVGVYPSERKLRDLNYMLPSDLRREDVKHLLGAFQDVYKSLWPGGD</sequence>
<evidence type="ECO:0000313" key="1">
    <source>
        <dbReference type="EMBL" id="ACR13181.2"/>
    </source>
</evidence>
<dbReference type="GO" id="GO:0003677">
    <property type="term" value="F:DNA binding"/>
    <property type="evidence" value="ECO:0007669"/>
    <property type="project" value="InterPro"/>
</dbReference>
<name>C5BUJ5_TERTT</name>
<evidence type="ECO:0000313" key="2">
    <source>
        <dbReference type="Proteomes" id="UP000009080"/>
    </source>
</evidence>
<gene>
    <name evidence="1" type="ordered locus">TERTU_4150</name>
</gene>
<dbReference type="InterPro" id="IPR010982">
    <property type="entry name" value="Lambda_DNA-bd_dom_sf"/>
</dbReference>